<evidence type="ECO:0000313" key="2">
    <source>
        <dbReference type="EMBL" id="GGF15505.1"/>
    </source>
</evidence>
<evidence type="ECO:0000313" key="3">
    <source>
        <dbReference type="Proteomes" id="UP000598775"/>
    </source>
</evidence>
<reference evidence="2 3" key="1">
    <citation type="journal article" date="2014" name="Int. J. Syst. Evol. Microbiol.">
        <title>Complete genome sequence of Corynebacterium casei LMG S-19264T (=DSM 44701T), isolated from a smear-ripened cheese.</title>
        <authorList>
            <consortium name="US DOE Joint Genome Institute (JGI-PGF)"/>
            <person name="Walter F."/>
            <person name="Albersmeier A."/>
            <person name="Kalinowski J."/>
            <person name="Ruckert C."/>
        </authorList>
    </citation>
    <scope>NUCLEOTIDE SEQUENCE [LARGE SCALE GENOMIC DNA]</scope>
    <source>
        <strain evidence="2 3">CGMCC 1.12976</strain>
    </source>
</reference>
<accession>A0A917B1T3</accession>
<gene>
    <name evidence="2" type="ORF">GCM10011399_06620</name>
</gene>
<dbReference type="EMBL" id="BMGP01000001">
    <property type="protein sequence ID" value="GGF15505.1"/>
    <property type="molecule type" value="Genomic_DNA"/>
</dbReference>
<dbReference type="AlphaFoldDB" id="A0A917B1T3"/>
<comment type="caution">
    <text evidence="2">The sequence shown here is derived from an EMBL/GenBank/DDBJ whole genome shotgun (WGS) entry which is preliminary data.</text>
</comment>
<sequence>MHSHWGGEERQAATSIREQFGLEHDEWDIQEDDYCFECGAVTDRSGELCIGDESNDWSILSAMHGEVEETARPALVAVRHPSDCLAELGWTGAVNAGMLGADAKVVLESCQKRFGANVYFASESRLHLIVTRPPTNPVEARLVAREHFHFCRYDSQFHGLGGIEPYVARLIGSSEWRFWWD</sequence>
<evidence type="ECO:0000259" key="1">
    <source>
        <dbReference type="Pfam" id="PF14062"/>
    </source>
</evidence>
<proteinExistence type="predicted"/>
<organism evidence="2 3">
    <name type="scientific">Subtercola lobariae</name>
    <dbReference type="NCBI Taxonomy" id="1588641"/>
    <lineage>
        <taxon>Bacteria</taxon>
        <taxon>Bacillati</taxon>
        <taxon>Actinomycetota</taxon>
        <taxon>Actinomycetes</taxon>
        <taxon>Micrococcales</taxon>
        <taxon>Microbacteriaceae</taxon>
        <taxon>Subtercola</taxon>
    </lineage>
</organism>
<dbReference type="InterPro" id="IPR025349">
    <property type="entry name" value="DUF4253"/>
</dbReference>
<dbReference type="Pfam" id="PF14062">
    <property type="entry name" value="DUF4253"/>
    <property type="match status" value="1"/>
</dbReference>
<dbReference type="Proteomes" id="UP000598775">
    <property type="component" value="Unassembled WGS sequence"/>
</dbReference>
<protein>
    <recommendedName>
        <fullName evidence="1">DUF4253 domain-containing protein</fullName>
    </recommendedName>
</protein>
<feature type="domain" description="DUF4253" evidence="1">
    <location>
        <begin position="74"/>
        <end position="181"/>
    </location>
</feature>
<keyword evidence="3" id="KW-1185">Reference proteome</keyword>
<name>A0A917B1T3_9MICO</name>